<reference evidence="3" key="1">
    <citation type="journal article" date="2019" name="Int. J. Syst. Evol. Microbiol.">
        <title>The Global Catalogue of Microorganisms (GCM) 10K type strain sequencing project: providing services to taxonomists for standard genome sequencing and annotation.</title>
        <authorList>
            <consortium name="The Broad Institute Genomics Platform"/>
            <consortium name="The Broad Institute Genome Sequencing Center for Infectious Disease"/>
            <person name="Wu L."/>
            <person name="Ma J."/>
        </authorList>
    </citation>
    <scope>NUCLEOTIDE SEQUENCE [LARGE SCALE GENOMIC DNA]</scope>
    <source>
        <strain evidence="3">JCM 16908</strain>
    </source>
</reference>
<gene>
    <name evidence="2" type="ORF">GCM10022226_01970</name>
</gene>
<feature type="domain" description="Thioredoxin-like fold" evidence="1">
    <location>
        <begin position="10"/>
        <end position="41"/>
    </location>
</feature>
<organism evidence="2 3">
    <name type="scientific">Sphaerisporangium flaviroseum</name>
    <dbReference type="NCBI Taxonomy" id="509199"/>
    <lineage>
        <taxon>Bacteria</taxon>
        <taxon>Bacillati</taxon>
        <taxon>Actinomycetota</taxon>
        <taxon>Actinomycetes</taxon>
        <taxon>Streptosporangiales</taxon>
        <taxon>Streptosporangiaceae</taxon>
        <taxon>Sphaerisporangium</taxon>
    </lineage>
</organism>
<dbReference type="SUPFAM" id="SSF52833">
    <property type="entry name" value="Thioredoxin-like"/>
    <property type="match status" value="1"/>
</dbReference>
<dbReference type="Proteomes" id="UP001500888">
    <property type="component" value="Unassembled WGS sequence"/>
</dbReference>
<dbReference type="EMBL" id="BAAAZR010000001">
    <property type="protein sequence ID" value="GAA3787311.1"/>
    <property type="molecule type" value="Genomic_DNA"/>
</dbReference>
<dbReference type="Gene3D" id="3.40.30.10">
    <property type="entry name" value="Glutaredoxin"/>
    <property type="match status" value="1"/>
</dbReference>
<dbReference type="InterPro" id="IPR012336">
    <property type="entry name" value="Thioredoxin-like_fold"/>
</dbReference>
<evidence type="ECO:0000313" key="2">
    <source>
        <dbReference type="EMBL" id="GAA3787311.1"/>
    </source>
</evidence>
<dbReference type="InterPro" id="IPR036249">
    <property type="entry name" value="Thioredoxin-like_sf"/>
</dbReference>
<sequence>MPFNVRRPADAPVTVVEYGDFECPYCGQAEPVVRDLLAARVSMTS</sequence>
<evidence type="ECO:0000313" key="3">
    <source>
        <dbReference type="Proteomes" id="UP001500888"/>
    </source>
</evidence>
<dbReference type="Pfam" id="PF13462">
    <property type="entry name" value="Thioredoxin_4"/>
    <property type="match status" value="1"/>
</dbReference>
<accession>A0ABP7HEZ4</accession>
<proteinExistence type="predicted"/>
<keyword evidence="3" id="KW-1185">Reference proteome</keyword>
<protein>
    <recommendedName>
        <fullName evidence="1">Thioredoxin-like fold domain-containing protein</fullName>
    </recommendedName>
</protein>
<name>A0ABP7HEZ4_9ACTN</name>
<comment type="caution">
    <text evidence="2">The sequence shown here is derived from an EMBL/GenBank/DDBJ whole genome shotgun (WGS) entry which is preliminary data.</text>
</comment>
<evidence type="ECO:0000259" key="1">
    <source>
        <dbReference type="Pfam" id="PF13462"/>
    </source>
</evidence>